<evidence type="ECO:0000256" key="3">
    <source>
        <dbReference type="ARBA" id="ARBA00022553"/>
    </source>
</evidence>
<dbReference type="GO" id="GO:0004673">
    <property type="term" value="F:protein histidine kinase activity"/>
    <property type="evidence" value="ECO:0007669"/>
    <property type="project" value="UniProtKB-EC"/>
</dbReference>
<dbReference type="Proteomes" id="UP000094960">
    <property type="component" value="Chromosome"/>
</dbReference>
<name>A0A1D7YKG5_9ACTN</name>
<feature type="region of interest" description="Disordered" evidence="6">
    <location>
        <begin position="411"/>
        <end position="522"/>
    </location>
</feature>
<dbReference type="EC" id="2.7.13.3" evidence="2"/>
<dbReference type="GO" id="GO:0005886">
    <property type="term" value="C:plasma membrane"/>
    <property type="evidence" value="ECO:0007669"/>
    <property type="project" value="TreeGrafter"/>
</dbReference>
<organism evidence="9 10">
    <name type="scientific">Streptomyces fodineus</name>
    <dbReference type="NCBI Taxonomy" id="1904616"/>
    <lineage>
        <taxon>Bacteria</taxon>
        <taxon>Bacillati</taxon>
        <taxon>Actinomycetota</taxon>
        <taxon>Actinomycetes</taxon>
        <taxon>Kitasatosporales</taxon>
        <taxon>Streptomycetaceae</taxon>
        <taxon>Streptomyces</taxon>
    </lineage>
</organism>
<keyword evidence="10" id="KW-1185">Reference proteome</keyword>
<dbReference type="GO" id="GO:0000160">
    <property type="term" value="P:phosphorelay signal transduction system"/>
    <property type="evidence" value="ECO:0007669"/>
    <property type="project" value="TreeGrafter"/>
</dbReference>
<reference evidence="10" key="1">
    <citation type="submission" date="2016-09" db="EMBL/GenBank/DDBJ databases">
        <title>Streptomyces puniciscabiei strain:TW1S1 Genome sequencing and assembly.</title>
        <authorList>
            <person name="Kim M.-K."/>
            <person name="Kim S.B."/>
        </authorList>
    </citation>
    <scope>NUCLEOTIDE SEQUENCE [LARGE SCALE GENOMIC DNA]</scope>
    <source>
        <strain evidence="10">TW1S1</strain>
    </source>
</reference>
<evidence type="ECO:0000256" key="1">
    <source>
        <dbReference type="ARBA" id="ARBA00000085"/>
    </source>
</evidence>
<dbReference type="KEGG" id="spun:BFF78_38060"/>
<evidence type="ECO:0000259" key="8">
    <source>
        <dbReference type="SMART" id="SM00387"/>
    </source>
</evidence>
<keyword evidence="3" id="KW-0597">Phosphoprotein</keyword>
<dbReference type="SUPFAM" id="SSF55874">
    <property type="entry name" value="ATPase domain of HSP90 chaperone/DNA topoisomerase II/histidine kinase"/>
    <property type="match status" value="1"/>
</dbReference>
<dbReference type="InterPro" id="IPR036890">
    <property type="entry name" value="HATPase_C_sf"/>
</dbReference>
<dbReference type="SMART" id="SM00387">
    <property type="entry name" value="HATPase_c"/>
    <property type="match status" value="1"/>
</dbReference>
<keyword evidence="7" id="KW-1133">Transmembrane helix</keyword>
<keyword evidence="5" id="KW-0418">Kinase</keyword>
<protein>
    <recommendedName>
        <fullName evidence="2">histidine kinase</fullName>
        <ecNumber evidence="2">2.7.13.3</ecNumber>
    </recommendedName>
</protein>
<keyword evidence="7" id="KW-0812">Transmembrane</keyword>
<dbReference type="InterPro" id="IPR050428">
    <property type="entry name" value="TCS_sensor_his_kinase"/>
</dbReference>
<proteinExistence type="predicted"/>
<accession>A0A1D7YKG5</accession>
<dbReference type="PANTHER" id="PTHR45436:SF5">
    <property type="entry name" value="SENSOR HISTIDINE KINASE TRCS"/>
    <property type="match status" value="1"/>
</dbReference>
<evidence type="ECO:0000256" key="5">
    <source>
        <dbReference type="ARBA" id="ARBA00022777"/>
    </source>
</evidence>
<dbReference type="EMBL" id="CP017248">
    <property type="protein sequence ID" value="AOR36087.1"/>
    <property type="molecule type" value="Genomic_DNA"/>
</dbReference>
<dbReference type="InterPro" id="IPR003594">
    <property type="entry name" value="HATPase_dom"/>
</dbReference>
<feature type="transmembrane region" description="Helical" evidence="7">
    <location>
        <begin position="67"/>
        <end position="87"/>
    </location>
</feature>
<dbReference type="Pfam" id="PF02518">
    <property type="entry name" value="HATPase_c"/>
    <property type="match status" value="1"/>
</dbReference>
<evidence type="ECO:0000256" key="6">
    <source>
        <dbReference type="SAM" id="MobiDB-lite"/>
    </source>
</evidence>
<feature type="transmembrane region" description="Helical" evidence="7">
    <location>
        <begin position="34"/>
        <end position="55"/>
    </location>
</feature>
<keyword evidence="4" id="KW-0808">Transferase</keyword>
<dbReference type="AlphaFoldDB" id="A0A1D7YKG5"/>
<evidence type="ECO:0000256" key="2">
    <source>
        <dbReference type="ARBA" id="ARBA00012438"/>
    </source>
</evidence>
<dbReference type="PANTHER" id="PTHR45436">
    <property type="entry name" value="SENSOR HISTIDINE KINASE YKOH"/>
    <property type="match status" value="1"/>
</dbReference>
<feature type="domain" description="Histidine kinase/HSP90-like ATPase" evidence="8">
    <location>
        <begin position="294"/>
        <end position="407"/>
    </location>
</feature>
<sequence length="522" mass="55538">MPDPFTPPDDRPAAPVTARVTAESRAGSLRRRQLLWSVLPPGVVAVAGAVATALVSDGHLDRADQVAMSGGVVLVGAMAAGIAGVRASAEARAVTKHSTELSRAADRDRAELAELIRITAEGRAELESLFRRLRAGEPPVRRRPELPPQTGPDDLSRLGFEIAAARHEAEAALLETAAGALGAEHTARLEQFEVFANLARRLESLVHREIGLLDSLENEVEDPDLLKGLFRVDHLSTRIRRYAENLAVLGGANTHRQWTRPVGLTDVLRSAVAEIDQYARVKLVPPIDGTVSGHAVVDVVHLLAELLENATVFSPPQTTVHVRVEPVAAGVAIEVEDRGLGMSAAERNQMNTVLGAPDKVALGELLQDGRIGLYVVSVLAQRHDIAVQLQSNVYGGTQAVMVLPTALLGPQPAAPAPEHPAVATPDAVPQDPGEPEATDPPATVLTVVADPRVSDSEPQPAPMPSDGEDDRPRLPQRRRQDHAAEQPHPVPSTGAAEDIAHDPGLMAAFQTGLRRAEEAETH</sequence>
<dbReference type="Gene3D" id="3.30.565.10">
    <property type="entry name" value="Histidine kinase-like ATPase, C-terminal domain"/>
    <property type="match status" value="1"/>
</dbReference>
<evidence type="ECO:0000256" key="7">
    <source>
        <dbReference type="SAM" id="Phobius"/>
    </source>
</evidence>
<evidence type="ECO:0000313" key="10">
    <source>
        <dbReference type="Proteomes" id="UP000094960"/>
    </source>
</evidence>
<keyword evidence="7" id="KW-0472">Membrane</keyword>
<evidence type="ECO:0000256" key="4">
    <source>
        <dbReference type="ARBA" id="ARBA00022679"/>
    </source>
</evidence>
<evidence type="ECO:0000313" key="9">
    <source>
        <dbReference type="EMBL" id="AOR36087.1"/>
    </source>
</evidence>
<gene>
    <name evidence="9" type="ORF">BFF78_38060</name>
</gene>
<comment type="catalytic activity">
    <reaction evidence="1">
        <text>ATP + protein L-histidine = ADP + protein N-phospho-L-histidine.</text>
        <dbReference type="EC" id="2.7.13.3"/>
    </reaction>
</comment>